<dbReference type="InterPro" id="IPR046758">
    <property type="entry name" value="Sey1/RHD3-like_3HB"/>
</dbReference>
<dbReference type="GO" id="GO:0016320">
    <property type="term" value="P:endoplasmic reticulum membrane fusion"/>
    <property type="evidence" value="ECO:0007669"/>
    <property type="project" value="TreeGrafter"/>
</dbReference>
<sequence>MAAIRLDKMTDEIEHLLFSSLMDESGDIPSSQRTGITPDPLASNTWEEVSPNDTLLTPMKCKSLWMEFKEDMKYTVNQARSHQEALRIVRRKIKIVVGIVGAAVITVVGLPSAMKIAARPEVAAILKPVRILLVAILKDIAMEVLPVLRDLGMEVVEMLKETVLMALRSLQPEMVGTVIALVATPSISRQQY</sequence>
<dbReference type="GO" id="GO:0005783">
    <property type="term" value="C:endoplasmic reticulum"/>
    <property type="evidence" value="ECO:0007669"/>
    <property type="project" value="TreeGrafter"/>
</dbReference>
<keyword evidence="1" id="KW-0812">Transmembrane</keyword>
<accession>A0A9Q0PI38</accession>
<protein>
    <submittedName>
        <fullName evidence="3">PROTEIN SEY1</fullName>
    </submittedName>
</protein>
<evidence type="ECO:0000313" key="3">
    <source>
        <dbReference type="EMBL" id="KAJ6688524.1"/>
    </source>
</evidence>
<dbReference type="InterPro" id="IPR008803">
    <property type="entry name" value="RHD3/Sey1"/>
</dbReference>
<gene>
    <name evidence="3" type="ORF">OIU74_017101</name>
</gene>
<keyword evidence="1" id="KW-0472">Membrane</keyword>
<dbReference type="EMBL" id="JAPFFM010000019">
    <property type="protein sequence ID" value="KAJ6688524.1"/>
    <property type="molecule type" value="Genomic_DNA"/>
</dbReference>
<dbReference type="AlphaFoldDB" id="A0A9Q0PI38"/>
<feature type="domain" description="Sey1/RHD3-like three-helix bundle" evidence="2">
    <location>
        <begin position="1"/>
        <end position="80"/>
    </location>
</feature>
<dbReference type="PANTHER" id="PTHR45923:SF20">
    <property type="entry name" value="PROTEIN ROOT HAIR DEFECTIVE 3 HOMOLOG 2"/>
    <property type="match status" value="1"/>
</dbReference>
<feature type="transmembrane region" description="Helical" evidence="1">
    <location>
        <begin position="95"/>
        <end position="117"/>
    </location>
</feature>
<reference evidence="3" key="1">
    <citation type="submission" date="2022-11" db="EMBL/GenBank/DDBJ databases">
        <authorList>
            <person name="Hyden B.L."/>
            <person name="Feng K."/>
            <person name="Yates T."/>
            <person name="Jawdy S."/>
            <person name="Smart L.B."/>
            <person name="Muchero W."/>
        </authorList>
    </citation>
    <scope>NUCLEOTIDE SEQUENCE</scope>
    <source>
        <tissue evidence="3">Shoot tip</tissue>
    </source>
</reference>
<comment type="caution">
    <text evidence="3">The sequence shown here is derived from an EMBL/GenBank/DDBJ whole genome shotgun (WGS) entry which is preliminary data.</text>
</comment>
<dbReference type="GO" id="GO:0003924">
    <property type="term" value="F:GTPase activity"/>
    <property type="evidence" value="ECO:0007669"/>
    <property type="project" value="TreeGrafter"/>
</dbReference>
<name>A0A9Q0PI38_9ROSI</name>
<keyword evidence="4" id="KW-1185">Reference proteome</keyword>
<dbReference type="Pfam" id="PF20428">
    <property type="entry name" value="Sey1_3HB"/>
    <property type="match status" value="1"/>
</dbReference>
<dbReference type="PANTHER" id="PTHR45923">
    <property type="entry name" value="PROTEIN SEY1"/>
    <property type="match status" value="1"/>
</dbReference>
<reference evidence="3" key="2">
    <citation type="journal article" date="2023" name="Int. J. Mol. Sci.">
        <title>De Novo Assembly and Annotation of 11 Diverse Shrub Willow (Salix) Genomes Reveals Novel Gene Organization in Sex-Linked Regions.</title>
        <authorList>
            <person name="Hyden B."/>
            <person name="Feng K."/>
            <person name="Yates T.B."/>
            <person name="Jawdy S."/>
            <person name="Cereghino C."/>
            <person name="Smart L.B."/>
            <person name="Muchero W."/>
        </authorList>
    </citation>
    <scope>NUCLEOTIDE SEQUENCE</scope>
    <source>
        <tissue evidence="3">Shoot tip</tissue>
    </source>
</reference>
<dbReference type="Proteomes" id="UP001151752">
    <property type="component" value="Chromosome 15W"/>
</dbReference>
<proteinExistence type="predicted"/>
<evidence type="ECO:0000313" key="4">
    <source>
        <dbReference type="Proteomes" id="UP001151752"/>
    </source>
</evidence>
<evidence type="ECO:0000259" key="2">
    <source>
        <dbReference type="Pfam" id="PF20428"/>
    </source>
</evidence>
<keyword evidence="1" id="KW-1133">Transmembrane helix</keyword>
<evidence type="ECO:0000256" key="1">
    <source>
        <dbReference type="SAM" id="Phobius"/>
    </source>
</evidence>
<organism evidence="3 4">
    <name type="scientific">Salix koriyanagi</name>
    <dbReference type="NCBI Taxonomy" id="2511006"/>
    <lineage>
        <taxon>Eukaryota</taxon>
        <taxon>Viridiplantae</taxon>
        <taxon>Streptophyta</taxon>
        <taxon>Embryophyta</taxon>
        <taxon>Tracheophyta</taxon>
        <taxon>Spermatophyta</taxon>
        <taxon>Magnoliopsida</taxon>
        <taxon>eudicotyledons</taxon>
        <taxon>Gunneridae</taxon>
        <taxon>Pentapetalae</taxon>
        <taxon>rosids</taxon>
        <taxon>fabids</taxon>
        <taxon>Malpighiales</taxon>
        <taxon>Salicaceae</taxon>
        <taxon>Saliceae</taxon>
        <taxon>Salix</taxon>
    </lineage>
</organism>